<dbReference type="Gene3D" id="3.40.50.620">
    <property type="entry name" value="HUPs"/>
    <property type="match status" value="1"/>
</dbReference>
<dbReference type="GO" id="GO:0008033">
    <property type="term" value="P:tRNA processing"/>
    <property type="evidence" value="ECO:0007669"/>
    <property type="project" value="UniProtKB-KW"/>
</dbReference>
<evidence type="ECO:0000256" key="1">
    <source>
        <dbReference type="ARBA" id="ARBA00013267"/>
    </source>
</evidence>
<gene>
    <name evidence="9" type="ORF">WJX74_006271</name>
</gene>
<evidence type="ECO:0000256" key="3">
    <source>
        <dbReference type="ARBA" id="ARBA00022694"/>
    </source>
</evidence>
<name>A0AAW1RHF9_9CHLO</name>
<proteinExistence type="inferred from homology"/>
<feature type="domain" description="tRNA(Ile)-lysidine/2-thiocytidine synthase N-terminal" evidence="8">
    <location>
        <begin position="127"/>
        <end position="293"/>
    </location>
</feature>
<reference evidence="9 10" key="1">
    <citation type="journal article" date="2024" name="Nat. Commun.">
        <title>Phylogenomics reveals the evolutionary origins of lichenization in chlorophyte algae.</title>
        <authorList>
            <person name="Puginier C."/>
            <person name="Libourel C."/>
            <person name="Otte J."/>
            <person name="Skaloud P."/>
            <person name="Haon M."/>
            <person name="Grisel S."/>
            <person name="Petersen M."/>
            <person name="Berrin J.G."/>
            <person name="Delaux P.M."/>
            <person name="Dal Grande F."/>
            <person name="Keller J."/>
        </authorList>
    </citation>
    <scope>NUCLEOTIDE SEQUENCE [LARGE SCALE GENOMIC DNA]</scope>
    <source>
        <strain evidence="9 10">SAG 2145</strain>
    </source>
</reference>
<sequence>MSGNASSLVNIFANKMQALQVSRTQRVTVALSGGPDSLALALLAAWWGNTTGRPPSEDVKIALEQTAFASHHINMRHEEQEQFPNNLVNNVRSFMRPGGRVQLGRAKDSDRPTPLRKGITQEMMNDPQRRPVEITALIVDHALRDESSQEAEKAKELANALGLQPMVMRVDWRRKHPKQGQMLEAARNARYELMLDACRKLGAKTLLTAHHAGDQVENFLIRLSRASGVDGLATIPEMATMTTAHGNYKVRVLRPLLGIHKEQLLELCQANEVQWVEDPTNKNLSFTRNFIRDLLEQHGSYEQMSAETPWEVAEEPVSQQESALAPPPVPKKAPTLAEQAMLSQYPTKDQPEDALQTEVAASQATFSGTAALPPESSSSSESAETADGDAPPVAVVKGADATTTADPLDLNVSEEERQEAGSTGTDATVLPGETDTARPITEDQDPLTSVSGQAAAPEGGTTPPGLPSYIPKVKGVGQAAPAAQRQEPPPPQKRRSSLTLADHLAGVLAPTEVAGRRQEASLGRLDLEFETSGPRAKQPEIFGAQEGGVPTVLDDVLRLQGSCTDARNEFGERAAAVLREAVVSGRGNIAHLPVLQINGCLVDVAPIAATDPGTAQRAIGAILQAIAGRPYPPNLRSTRGLWNIIKSGNMRGSFQGGGCHAREVPIPGAARTTLMWVAPISSS</sequence>
<dbReference type="GO" id="GO:0032267">
    <property type="term" value="F:tRNA(Ile)-lysidine synthase activity"/>
    <property type="evidence" value="ECO:0007669"/>
    <property type="project" value="UniProtKB-EC"/>
</dbReference>
<evidence type="ECO:0000313" key="9">
    <source>
        <dbReference type="EMBL" id="KAK9833067.1"/>
    </source>
</evidence>
<keyword evidence="5" id="KW-0067">ATP-binding</keyword>
<protein>
    <recommendedName>
        <fullName evidence="1">tRNA(Ile)-lysidine synthetase</fullName>
        <ecNumber evidence="1">6.3.4.19</ecNumber>
    </recommendedName>
</protein>
<dbReference type="SUPFAM" id="SSF52402">
    <property type="entry name" value="Adenine nucleotide alpha hydrolases-like"/>
    <property type="match status" value="1"/>
</dbReference>
<dbReference type="Pfam" id="PF01171">
    <property type="entry name" value="ATP_bind_3"/>
    <property type="match status" value="1"/>
</dbReference>
<comment type="caution">
    <text evidence="9">The sequence shown here is derived from an EMBL/GenBank/DDBJ whole genome shotgun (WGS) entry which is preliminary data.</text>
</comment>
<dbReference type="InterPro" id="IPR011063">
    <property type="entry name" value="TilS/TtcA_N"/>
</dbReference>
<dbReference type="GO" id="GO:0005524">
    <property type="term" value="F:ATP binding"/>
    <property type="evidence" value="ECO:0007669"/>
    <property type="project" value="UniProtKB-KW"/>
</dbReference>
<dbReference type="InterPro" id="IPR012094">
    <property type="entry name" value="tRNA_Ile_lys_synt"/>
</dbReference>
<evidence type="ECO:0000256" key="7">
    <source>
        <dbReference type="SAM" id="MobiDB-lite"/>
    </source>
</evidence>
<keyword evidence="3" id="KW-0819">tRNA processing</keyword>
<dbReference type="EMBL" id="JALJOS010000011">
    <property type="protein sequence ID" value="KAK9833067.1"/>
    <property type="molecule type" value="Genomic_DNA"/>
</dbReference>
<feature type="region of interest" description="Disordered" evidence="7">
    <location>
        <begin position="305"/>
        <end position="332"/>
    </location>
</feature>
<accession>A0AAW1RHF9</accession>
<dbReference type="HAMAP" id="MF_01161">
    <property type="entry name" value="tRNA_Ile_lys_synt"/>
    <property type="match status" value="1"/>
</dbReference>
<dbReference type="InterPro" id="IPR014729">
    <property type="entry name" value="Rossmann-like_a/b/a_fold"/>
</dbReference>
<evidence type="ECO:0000256" key="5">
    <source>
        <dbReference type="ARBA" id="ARBA00022840"/>
    </source>
</evidence>
<comment type="catalytic activity">
    <reaction evidence="6">
        <text>cytidine(34) in tRNA(Ile2) + L-lysine + ATP = lysidine(34) in tRNA(Ile2) + AMP + diphosphate + H(+)</text>
        <dbReference type="Rhea" id="RHEA:43744"/>
        <dbReference type="Rhea" id="RHEA-COMP:10625"/>
        <dbReference type="Rhea" id="RHEA-COMP:10670"/>
        <dbReference type="ChEBI" id="CHEBI:15378"/>
        <dbReference type="ChEBI" id="CHEBI:30616"/>
        <dbReference type="ChEBI" id="CHEBI:32551"/>
        <dbReference type="ChEBI" id="CHEBI:33019"/>
        <dbReference type="ChEBI" id="CHEBI:82748"/>
        <dbReference type="ChEBI" id="CHEBI:83665"/>
        <dbReference type="ChEBI" id="CHEBI:456215"/>
        <dbReference type="EC" id="6.3.4.19"/>
    </reaction>
</comment>
<dbReference type="InterPro" id="IPR012795">
    <property type="entry name" value="tRNA_Ile_lys_synt_N"/>
</dbReference>
<evidence type="ECO:0000313" key="10">
    <source>
        <dbReference type="Proteomes" id="UP001438707"/>
    </source>
</evidence>
<evidence type="ECO:0000256" key="4">
    <source>
        <dbReference type="ARBA" id="ARBA00022741"/>
    </source>
</evidence>
<keyword evidence="4" id="KW-0547">Nucleotide-binding</keyword>
<dbReference type="AlphaFoldDB" id="A0AAW1RHF9"/>
<evidence type="ECO:0000256" key="6">
    <source>
        <dbReference type="ARBA" id="ARBA00048539"/>
    </source>
</evidence>
<dbReference type="NCBIfam" id="TIGR02432">
    <property type="entry name" value="lysidine_TilS_N"/>
    <property type="match status" value="1"/>
</dbReference>
<dbReference type="PANTHER" id="PTHR43033">
    <property type="entry name" value="TRNA(ILE)-LYSIDINE SYNTHASE-RELATED"/>
    <property type="match status" value="1"/>
</dbReference>
<keyword evidence="2" id="KW-0436">Ligase</keyword>
<dbReference type="EC" id="6.3.4.19" evidence="1"/>
<dbReference type="CDD" id="cd01992">
    <property type="entry name" value="TilS_N"/>
    <property type="match status" value="1"/>
</dbReference>
<organism evidence="9 10">
    <name type="scientific">Apatococcus lobatus</name>
    <dbReference type="NCBI Taxonomy" id="904363"/>
    <lineage>
        <taxon>Eukaryota</taxon>
        <taxon>Viridiplantae</taxon>
        <taxon>Chlorophyta</taxon>
        <taxon>core chlorophytes</taxon>
        <taxon>Trebouxiophyceae</taxon>
        <taxon>Chlorellales</taxon>
        <taxon>Chlorellaceae</taxon>
        <taxon>Apatococcus</taxon>
    </lineage>
</organism>
<evidence type="ECO:0000256" key="2">
    <source>
        <dbReference type="ARBA" id="ARBA00022598"/>
    </source>
</evidence>
<dbReference type="PANTHER" id="PTHR43033:SF5">
    <property type="entry name" value="TRNA(ILE)-LYSIDINE SYNTHETASE"/>
    <property type="match status" value="1"/>
</dbReference>
<evidence type="ECO:0000259" key="8">
    <source>
        <dbReference type="Pfam" id="PF01171"/>
    </source>
</evidence>
<feature type="region of interest" description="Disordered" evidence="7">
    <location>
        <begin position="367"/>
        <end position="496"/>
    </location>
</feature>
<dbReference type="Proteomes" id="UP001438707">
    <property type="component" value="Unassembled WGS sequence"/>
</dbReference>
<keyword evidence="10" id="KW-1185">Reference proteome</keyword>